<proteinExistence type="predicted"/>
<reference evidence="3" key="1">
    <citation type="submission" date="2022-05" db="EMBL/GenBank/DDBJ databases">
        <authorList>
            <person name="Okamura Y."/>
        </authorList>
    </citation>
    <scope>NUCLEOTIDE SEQUENCE</scope>
</reference>
<keyword evidence="2" id="KW-1133">Transmembrane helix</keyword>
<evidence type="ECO:0000256" key="2">
    <source>
        <dbReference type="SAM" id="Phobius"/>
    </source>
</evidence>
<protein>
    <submittedName>
        <fullName evidence="3">Uncharacterized protein</fullName>
    </submittedName>
</protein>
<keyword evidence="2" id="KW-0812">Transmembrane</keyword>
<dbReference type="Proteomes" id="UP001152562">
    <property type="component" value="Unassembled WGS sequence"/>
</dbReference>
<organism evidence="3 4">
    <name type="scientific">Pieris brassicae</name>
    <name type="common">White butterfly</name>
    <name type="synonym">Large white butterfly</name>
    <dbReference type="NCBI Taxonomy" id="7116"/>
    <lineage>
        <taxon>Eukaryota</taxon>
        <taxon>Metazoa</taxon>
        <taxon>Ecdysozoa</taxon>
        <taxon>Arthropoda</taxon>
        <taxon>Hexapoda</taxon>
        <taxon>Insecta</taxon>
        <taxon>Pterygota</taxon>
        <taxon>Neoptera</taxon>
        <taxon>Endopterygota</taxon>
        <taxon>Lepidoptera</taxon>
        <taxon>Glossata</taxon>
        <taxon>Ditrysia</taxon>
        <taxon>Papilionoidea</taxon>
        <taxon>Pieridae</taxon>
        <taxon>Pierinae</taxon>
        <taxon>Pieris</taxon>
    </lineage>
</organism>
<comment type="caution">
    <text evidence="3">The sequence shown here is derived from an EMBL/GenBank/DDBJ whole genome shotgun (WGS) entry which is preliminary data.</text>
</comment>
<accession>A0A9P0XEL9</accession>
<feature type="transmembrane region" description="Helical" evidence="2">
    <location>
        <begin position="34"/>
        <end position="58"/>
    </location>
</feature>
<keyword evidence="4" id="KW-1185">Reference proteome</keyword>
<keyword evidence="2" id="KW-0472">Membrane</keyword>
<dbReference type="EMBL" id="CALOZG010000027">
    <property type="protein sequence ID" value="CAH4032070.1"/>
    <property type="molecule type" value="Genomic_DNA"/>
</dbReference>
<sequence>MEEENNGSWGLELSEATADPSISMIAEDVPTLTVATILGITALIVIAIVVVFLLGIIIDCRQQRILDRKIGQMKRKRNQKNIANPQSDAINIADNMEESSRTPAPAEILREIP</sequence>
<gene>
    <name evidence="3" type="ORF">PIBRA_LOCUS8505</name>
</gene>
<evidence type="ECO:0000256" key="1">
    <source>
        <dbReference type="SAM" id="MobiDB-lite"/>
    </source>
</evidence>
<feature type="region of interest" description="Disordered" evidence="1">
    <location>
        <begin position="92"/>
        <end position="113"/>
    </location>
</feature>
<evidence type="ECO:0000313" key="4">
    <source>
        <dbReference type="Proteomes" id="UP001152562"/>
    </source>
</evidence>
<name>A0A9P0XEL9_PIEBR</name>
<dbReference type="AlphaFoldDB" id="A0A9P0XEL9"/>
<evidence type="ECO:0000313" key="3">
    <source>
        <dbReference type="EMBL" id="CAH4032070.1"/>
    </source>
</evidence>